<protein>
    <recommendedName>
        <fullName evidence="1">Disease resistance protein At4g27190-like leucine-rich repeats domain-containing protein</fullName>
    </recommendedName>
</protein>
<dbReference type="InterPro" id="IPR013320">
    <property type="entry name" value="ConA-like_dom_sf"/>
</dbReference>
<reference evidence="2 3" key="1">
    <citation type="submission" date="2020-05" db="EMBL/GenBank/DDBJ databases">
        <title>Vigna angularis (adzuki bean) Var. LongXiaoDou No. 4 denovo assembly.</title>
        <authorList>
            <person name="Xiang H."/>
        </authorList>
    </citation>
    <scope>NUCLEOTIDE SEQUENCE [LARGE SCALE GENOMIC DNA]</scope>
    <source>
        <tissue evidence="2">Leaf</tissue>
    </source>
</reference>
<gene>
    <name evidence="2" type="ORF">HKW66_Vig0113480</name>
</gene>
<dbReference type="Pfam" id="PF23247">
    <property type="entry name" value="LRR_RPS2"/>
    <property type="match status" value="1"/>
</dbReference>
<organism evidence="2 3">
    <name type="scientific">Phaseolus angularis</name>
    <name type="common">Azuki bean</name>
    <name type="synonym">Vigna angularis</name>
    <dbReference type="NCBI Taxonomy" id="3914"/>
    <lineage>
        <taxon>Eukaryota</taxon>
        <taxon>Viridiplantae</taxon>
        <taxon>Streptophyta</taxon>
        <taxon>Embryophyta</taxon>
        <taxon>Tracheophyta</taxon>
        <taxon>Spermatophyta</taxon>
        <taxon>Magnoliopsida</taxon>
        <taxon>eudicotyledons</taxon>
        <taxon>Gunneridae</taxon>
        <taxon>Pentapetalae</taxon>
        <taxon>rosids</taxon>
        <taxon>fabids</taxon>
        <taxon>Fabales</taxon>
        <taxon>Fabaceae</taxon>
        <taxon>Papilionoideae</taxon>
        <taxon>50 kb inversion clade</taxon>
        <taxon>NPAAA clade</taxon>
        <taxon>indigoferoid/millettioid clade</taxon>
        <taxon>Phaseoleae</taxon>
        <taxon>Vigna</taxon>
    </lineage>
</organism>
<dbReference type="SUPFAM" id="SSF49899">
    <property type="entry name" value="Concanavalin A-like lectins/glucanases"/>
    <property type="match status" value="1"/>
</dbReference>
<evidence type="ECO:0000259" key="1">
    <source>
        <dbReference type="Pfam" id="PF23247"/>
    </source>
</evidence>
<dbReference type="AlphaFoldDB" id="A0A8T0KXH9"/>
<dbReference type="Proteomes" id="UP000743370">
    <property type="component" value="Unassembled WGS sequence"/>
</dbReference>
<dbReference type="InterPro" id="IPR057135">
    <property type="entry name" value="At4g27190-like_LRR"/>
</dbReference>
<evidence type="ECO:0000313" key="3">
    <source>
        <dbReference type="Proteomes" id="UP000743370"/>
    </source>
</evidence>
<dbReference type="EMBL" id="JABFOF010000002">
    <property type="protein sequence ID" value="KAG2404426.1"/>
    <property type="molecule type" value="Genomic_DNA"/>
</dbReference>
<evidence type="ECO:0000313" key="2">
    <source>
        <dbReference type="EMBL" id="KAG2404426.1"/>
    </source>
</evidence>
<dbReference type="SUPFAM" id="SSF52047">
    <property type="entry name" value="RNI-like"/>
    <property type="match status" value="1"/>
</dbReference>
<accession>A0A8T0KXH9</accession>
<comment type="caution">
    <text evidence="2">The sequence shown here is derived from an EMBL/GenBank/DDBJ whole genome shotgun (WGS) entry which is preliminary data.</text>
</comment>
<feature type="domain" description="Disease resistance protein At4g27190-like leucine-rich repeats" evidence="1">
    <location>
        <begin position="105"/>
        <end position="157"/>
    </location>
</feature>
<name>A0A8T0KXH9_PHAAN</name>
<proteinExistence type="predicted"/>
<sequence length="187" mass="21047">MVVLFTFHSPVSVHLTDFGTTGKLADFETLLTFVVDSARSQIHADGLSFFISPFDVSKLMILLLVQVEKLGCDVEHLKFGNHPDLEEIWLGCNSKYQTDFSSFEETHSKSVANLEHIWNLNPDEILSLRDLQQVSISNCQTLKSLFPTSLATHLVTLDVRAYATLVEIFVEGERAFEGDVKNLRLTD</sequence>